<dbReference type="SMART" id="SM00304">
    <property type="entry name" value="HAMP"/>
    <property type="match status" value="1"/>
</dbReference>
<evidence type="ECO:0000256" key="3">
    <source>
        <dbReference type="ARBA" id="ARBA00022553"/>
    </source>
</evidence>
<dbReference type="Gene3D" id="6.10.340.10">
    <property type="match status" value="1"/>
</dbReference>
<keyword evidence="5 9" id="KW-0418">Kinase</keyword>
<proteinExistence type="predicted"/>
<keyword evidence="7" id="KW-0812">Transmembrane</keyword>
<keyword evidence="2" id="KW-1003">Cell membrane</keyword>
<organism evidence="9 10">
    <name type="scientific">Paenibacillus sabuli</name>
    <dbReference type="NCBI Taxonomy" id="2772509"/>
    <lineage>
        <taxon>Bacteria</taxon>
        <taxon>Bacillati</taxon>
        <taxon>Bacillota</taxon>
        <taxon>Bacilli</taxon>
        <taxon>Bacillales</taxon>
        <taxon>Paenibacillaceae</taxon>
        <taxon>Paenibacillus</taxon>
    </lineage>
</organism>
<evidence type="ECO:0000256" key="4">
    <source>
        <dbReference type="ARBA" id="ARBA00022679"/>
    </source>
</evidence>
<protein>
    <submittedName>
        <fullName evidence="9">Sensor histidine kinase</fullName>
    </submittedName>
</protein>
<dbReference type="Gene3D" id="3.30.565.10">
    <property type="entry name" value="Histidine kinase-like ATPase, C-terminal domain"/>
    <property type="match status" value="1"/>
</dbReference>
<evidence type="ECO:0000313" key="9">
    <source>
        <dbReference type="EMBL" id="MBD2848122.1"/>
    </source>
</evidence>
<dbReference type="GO" id="GO:0000155">
    <property type="term" value="F:phosphorelay sensor kinase activity"/>
    <property type="evidence" value="ECO:0007669"/>
    <property type="project" value="InterPro"/>
</dbReference>
<dbReference type="InterPro" id="IPR003660">
    <property type="entry name" value="HAMP_dom"/>
</dbReference>
<dbReference type="InterPro" id="IPR050640">
    <property type="entry name" value="Bact_2-comp_sensor_kinase"/>
</dbReference>
<evidence type="ECO:0000256" key="5">
    <source>
        <dbReference type="ARBA" id="ARBA00022777"/>
    </source>
</evidence>
<dbReference type="Pfam" id="PF00672">
    <property type="entry name" value="HAMP"/>
    <property type="match status" value="1"/>
</dbReference>
<keyword evidence="7" id="KW-1133">Transmembrane helix</keyword>
<dbReference type="SUPFAM" id="SSF158472">
    <property type="entry name" value="HAMP domain-like"/>
    <property type="match status" value="1"/>
</dbReference>
<dbReference type="CDD" id="cd06225">
    <property type="entry name" value="HAMP"/>
    <property type="match status" value="1"/>
</dbReference>
<comment type="subcellular location">
    <subcellularLocation>
        <location evidence="1">Cell membrane</location>
        <topology evidence="1">Multi-pass membrane protein</topology>
    </subcellularLocation>
</comment>
<accession>A0A927BXE6</accession>
<sequence>MKALTWIRNMPLKRKLVLLFAAVGLVPLVLTFFISYNELHKSLADGQNYAANRTYEQTLTALSNLFGQMEEVSAMMIVNEDINALLARRPGEMPIPEQLSAYDNIYAYTRILETNMELQNIMFFVDDAFVITGEDALFRPIGSLADDNWAAHIRARRGSPTWGMYEDRGRGPARTYLTLGRMLWNPNDLAEPVGIVSIGIALGQIRQTMAQSVPEQVVYLETGEGELVTGSGEERLAQLRLPMRPGSSGGFREVALDGETVLARDQQVGNTNLYLVSVMSQRAATAAIDQVRLQLIAMYGAISLLLLLCIVLITRSITRRVYQLMNRMSQVRQGRLRPLDIAPSEDEIGQLVSSYNYMIASVQDLLREQFRLGQEKKGAELKALQSQINPHFLYNTLDMINWMAVREERDNLREVVYALSDYYKLVLNKGEDVVTVADELRLCSIYMDIQRKRLKNRVTLQVDVHADALACLLPKITLQPLVENAIVHGILEKPEGEGDIRIVGNAAHGRLHLEVRDDGVGMRGQAPDASRNKGSGYGMGNIANRLALYFGEDGGIRPRQAEDGGTRIVLDVPAVRAESAFFTTNLKKV</sequence>
<evidence type="ECO:0000256" key="7">
    <source>
        <dbReference type="SAM" id="Phobius"/>
    </source>
</evidence>
<feature type="domain" description="HAMP" evidence="8">
    <location>
        <begin position="315"/>
        <end position="367"/>
    </location>
</feature>
<dbReference type="EMBL" id="JACXIZ010000054">
    <property type="protein sequence ID" value="MBD2848122.1"/>
    <property type="molecule type" value="Genomic_DNA"/>
</dbReference>
<dbReference type="PANTHER" id="PTHR34220:SF7">
    <property type="entry name" value="SENSOR HISTIDINE KINASE YPDA"/>
    <property type="match status" value="1"/>
</dbReference>
<name>A0A927BXE6_9BACL</name>
<dbReference type="PROSITE" id="PS50885">
    <property type="entry name" value="HAMP"/>
    <property type="match status" value="1"/>
</dbReference>
<dbReference type="Proteomes" id="UP000621560">
    <property type="component" value="Unassembled WGS sequence"/>
</dbReference>
<evidence type="ECO:0000256" key="6">
    <source>
        <dbReference type="ARBA" id="ARBA00023136"/>
    </source>
</evidence>
<keyword evidence="10" id="KW-1185">Reference proteome</keyword>
<dbReference type="Pfam" id="PF02518">
    <property type="entry name" value="HATPase_c"/>
    <property type="match status" value="1"/>
</dbReference>
<gene>
    <name evidence="9" type="ORF">IDH44_23235</name>
</gene>
<dbReference type="InterPro" id="IPR036890">
    <property type="entry name" value="HATPase_C_sf"/>
</dbReference>
<comment type="caution">
    <text evidence="9">The sequence shown here is derived from an EMBL/GenBank/DDBJ whole genome shotgun (WGS) entry which is preliminary data.</text>
</comment>
<keyword evidence="6 7" id="KW-0472">Membrane</keyword>
<dbReference type="PANTHER" id="PTHR34220">
    <property type="entry name" value="SENSOR HISTIDINE KINASE YPDA"/>
    <property type="match status" value="1"/>
</dbReference>
<reference evidence="9" key="1">
    <citation type="submission" date="2020-09" db="EMBL/GenBank/DDBJ databases">
        <title>A novel bacterium of genus Paenibacillus, isolated from South China Sea.</title>
        <authorList>
            <person name="Huang H."/>
            <person name="Mo K."/>
            <person name="Hu Y."/>
        </authorList>
    </citation>
    <scope>NUCLEOTIDE SEQUENCE</scope>
    <source>
        <strain evidence="9">IB182496</strain>
    </source>
</reference>
<feature type="transmembrane region" description="Helical" evidence="7">
    <location>
        <begin position="296"/>
        <end position="318"/>
    </location>
</feature>
<evidence type="ECO:0000313" key="10">
    <source>
        <dbReference type="Proteomes" id="UP000621560"/>
    </source>
</evidence>
<dbReference type="Pfam" id="PF06580">
    <property type="entry name" value="His_kinase"/>
    <property type="match status" value="1"/>
</dbReference>
<dbReference type="SMART" id="SM00387">
    <property type="entry name" value="HATPase_c"/>
    <property type="match status" value="1"/>
</dbReference>
<dbReference type="InterPro" id="IPR003594">
    <property type="entry name" value="HATPase_dom"/>
</dbReference>
<evidence type="ECO:0000256" key="1">
    <source>
        <dbReference type="ARBA" id="ARBA00004651"/>
    </source>
</evidence>
<dbReference type="InterPro" id="IPR010559">
    <property type="entry name" value="Sig_transdc_His_kin_internal"/>
</dbReference>
<keyword evidence="4" id="KW-0808">Transferase</keyword>
<dbReference type="AlphaFoldDB" id="A0A927BXE6"/>
<keyword evidence="3" id="KW-0597">Phosphoprotein</keyword>
<evidence type="ECO:0000256" key="2">
    <source>
        <dbReference type="ARBA" id="ARBA00022475"/>
    </source>
</evidence>
<evidence type="ECO:0000259" key="8">
    <source>
        <dbReference type="PROSITE" id="PS50885"/>
    </source>
</evidence>
<dbReference type="SUPFAM" id="SSF55874">
    <property type="entry name" value="ATPase domain of HSP90 chaperone/DNA topoisomerase II/histidine kinase"/>
    <property type="match status" value="1"/>
</dbReference>
<dbReference type="RefSeq" id="WP_190921222.1">
    <property type="nucleotide sequence ID" value="NZ_JACXIZ010000054.1"/>
</dbReference>
<dbReference type="GO" id="GO:0005886">
    <property type="term" value="C:plasma membrane"/>
    <property type="evidence" value="ECO:0007669"/>
    <property type="project" value="UniProtKB-SubCell"/>
</dbReference>